<keyword evidence="3" id="KW-1185">Reference proteome</keyword>
<evidence type="ECO:0000259" key="1">
    <source>
        <dbReference type="SMART" id="SM00666"/>
    </source>
</evidence>
<dbReference type="AlphaFoldDB" id="A0AAV7H6Y9"/>
<evidence type="ECO:0000313" key="3">
    <source>
        <dbReference type="Proteomes" id="UP000775213"/>
    </source>
</evidence>
<dbReference type="InterPro" id="IPR000270">
    <property type="entry name" value="PB1_dom"/>
</dbReference>
<organism evidence="2 3">
    <name type="scientific">Dendrobium chrysotoxum</name>
    <name type="common">Orchid</name>
    <dbReference type="NCBI Taxonomy" id="161865"/>
    <lineage>
        <taxon>Eukaryota</taxon>
        <taxon>Viridiplantae</taxon>
        <taxon>Streptophyta</taxon>
        <taxon>Embryophyta</taxon>
        <taxon>Tracheophyta</taxon>
        <taxon>Spermatophyta</taxon>
        <taxon>Magnoliopsida</taxon>
        <taxon>Liliopsida</taxon>
        <taxon>Asparagales</taxon>
        <taxon>Orchidaceae</taxon>
        <taxon>Epidendroideae</taxon>
        <taxon>Malaxideae</taxon>
        <taxon>Dendrobiinae</taxon>
        <taxon>Dendrobium</taxon>
    </lineage>
</organism>
<dbReference type="CDD" id="cd06410">
    <property type="entry name" value="PB1_UP2"/>
    <property type="match status" value="1"/>
</dbReference>
<protein>
    <recommendedName>
        <fullName evidence="1">PB1 domain-containing protein</fullName>
    </recommendedName>
</protein>
<dbReference type="SUPFAM" id="SSF54277">
    <property type="entry name" value="CAD &amp; PB1 domains"/>
    <property type="match status" value="1"/>
</dbReference>
<proteinExistence type="predicted"/>
<dbReference type="PANTHER" id="PTHR31066:SF97">
    <property type="entry name" value="OS03G0401100 PROTEIN"/>
    <property type="match status" value="1"/>
</dbReference>
<dbReference type="EMBL" id="JAGFBR010000007">
    <property type="protein sequence ID" value="KAH0463795.1"/>
    <property type="molecule type" value="Genomic_DNA"/>
</dbReference>
<accession>A0AAV7H6Y9</accession>
<dbReference type="Proteomes" id="UP000775213">
    <property type="component" value="Unassembled WGS sequence"/>
</dbReference>
<gene>
    <name evidence="2" type="ORF">IEQ34_006581</name>
</gene>
<evidence type="ECO:0000313" key="2">
    <source>
        <dbReference type="EMBL" id="KAH0463795.1"/>
    </source>
</evidence>
<dbReference type="Gene3D" id="3.10.20.90">
    <property type="entry name" value="Phosphatidylinositol 3-kinase Catalytic Subunit, Chain A, domain 1"/>
    <property type="match status" value="1"/>
</dbReference>
<dbReference type="PANTHER" id="PTHR31066">
    <property type="entry name" value="OS05G0427100 PROTEIN-RELATED"/>
    <property type="match status" value="1"/>
</dbReference>
<dbReference type="InterPro" id="IPR053198">
    <property type="entry name" value="Gynoecium_Dev_Regulator"/>
</dbReference>
<reference evidence="2 3" key="1">
    <citation type="journal article" date="2021" name="Hortic Res">
        <title>Chromosome-scale assembly of the Dendrobium chrysotoxum genome enhances the understanding of orchid evolution.</title>
        <authorList>
            <person name="Zhang Y."/>
            <person name="Zhang G.Q."/>
            <person name="Zhang D."/>
            <person name="Liu X.D."/>
            <person name="Xu X.Y."/>
            <person name="Sun W.H."/>
            <person name="Yu X."/>
            <person name="Zhu X."/>
            <person name="Wang Z.W."/>
            <person name="Zhao X."/>
            <person name="Zhong W.Y."/>
            <person name="Chen H."/>
            <person name="Yin W.L."/>
            <person name="Huang T."/>
            <person name="Niu S.C."/>
            <person name="Liu Z.J."/>
        </authorList>
    </citation>
    <scope>NUCLEOTIDE SEQUENCE [LARGE SCALE GENOMIC DNA]</scope>
    <source>
        <strain evidence="2">Lindl</strain>
    </source>
</reference>
<feature type="domain" description="PB1" evidence="1">
    <location>
        <begin position="99"/>
        <end position="188"/>
    </location>
</feature>
<dbReference type="Pfam" id="PF00564">
    <property type="entry name" value="PB1"/>
    <property type="match status" value="1"/>
</dbReference>
<dbReference type="SMART" id="SM00666">
    <property type="entry name" value="PB1"/>
    <property type="match status" value="1"/>
</dbReference>
<sequence length="373" mass="41776">MIGLLHSFRKYLHKPPVTLASSRKNLLQPPVKLPCSPFHPSSIYLNSPTSKYPFFPMAVSPLIANRNPSSTTIPPRAKHRSSRKVNIRCRFGGKLMPRLSDGALHYVGGRTRITDFGRDTTLQELNCKMEDIYGGPVVICYKRPDQNLDSLVSISSAEDLDNMLDEYDYLLKASKCGYPRLQVFLFPLSNRENSLVESNDAACNDSRLCYIEEVNRATKDDGFKTYENDNKEGTTSMLHVDDRGDGNDEDLHNLIELVESVLQSPYIEEVNGATKDDGFKTYKNDIKEGTTTMLHVDDRGDGNDGHALETLEMFENMTRFGFKLDSVAFSIVSSTCTRFLDVETTMKKKLNVISVHLTISNSLVGIAGVILDI</sequence>
<comment type="caution">
    <text evidence="2">The sequence shown here is derived from an EMBL/GenBank/DDBJ whole genome shotgun (WGS) entry which is preliminary data.</text>
</comment>
<name>A0AAV7H6Y9_DENCH</name>